<name>A0A834SMX1_9FABA</name>
<dbReference type="EMBL" id="JAAIUW010000012">
    <property type="protein sequence ID" value="KAF7806757.1"/>
    <property type="molecule type" value="Genomic_DNA"/>
</dbReference>
<protein>
    <submittedName>
        <fullName evidence="1">Disease resistance protein RPS2</fullName>
    </submittedName>
</protein>
<dbReference type="Proteomes" id="UP000634136">
    <property type="component" value="Unassembled WGS sequence"/>
</dbReference>
<evidence type="ECO:0000313" key="1">
    <source>
        <dbReference type="EMBL" id="KAF7806757.1"/>
    </source>
</evidence>
<gene>
    <name evidence="1" type="ORF">G2W53_038918</name>
</gene>
<comment type="caution">
    <text evidence="1">The sequence shown here is derived from an EMBL/GenBank/DDBJ whole genome shotgun (WGS) entry which is preliminary data.</text>
</comment>
<organism evidence="1 2">
    <name type="scientific">Senna tora</name>
    <dbReference type="NCBI Taxonomy" id="362788"/>
    <lineage>
        <taxon>Eukaryota</taxon>
        <taxon>Viridiplantae</taxon>
        <taxon>Streptophyta</taxon>
        <taxon>Embryophyta</taxon>
        <taxon>Tracheophyta</taxon>
        <taxon>Spermatophyta</taxon>
        <taxon>Magnoliopsida</taxon>
        <taxon>eudicotyledons</taxon>
        <taxon>Gunneridae</taxon>
        <taxon>Pentapetalae</taxon>
        <taxon>rosids</taxon>
        <taxon>fabids</taxon>
        <taxon>Fabales</taxon>
        <taxon>Fabaceae</taxon>
        <taxon>Caesalpinioideae</taxon>
        <taxon>Cassia clade</taxon>
        <taxon>Senna</taxon>
    </lineage>
</organism>
<proteinExistence type="predicted"/>
<sequence>MEASSHSSLSHHSLVPCIIGNVDPPCTLLSGSLFNFGQSITAILSNNGKTNADEHILLSSGRSLIDMVLRLGNALDPSTLSFPLTNSSISLQ</sequence>
<dbReference type="AlphaFoldDB" id="A0A834SMX1"/>
<keyword evidence="2" id="KW-1185">Reference proteome</keyword>
<evidence type="ECO:0000313" key="2">
    <source>
        <dbReference type="Proteomes" id="UP000634136"/>
    </source>
</evidence>
<reference evidence="1" key="1">
    <citation type="submission" date="2020-09" db="EMBL/GenBank/DDBJ databases">
        <title>Genome-Enabled Discovery of Anthraquinone Biosynthesis in Senna tora.</title>
        <authorList>
            <person name="Kang S.-H."/>
            <person name="Pandey R.P."/>
            <person name="Lee C.-M."/>
            <person name="Sim J.-S."/>
            <person name="Jeong J.-T."/>
            <person name="Choi B.-S."/>
            <person name="Jung M."/>
            <person name="Ginzburg D."/>
            <person name="Zhao K."/>
            <person name="Won S.Y."/>
            <person name="Oh T.-J."/>
            <person name="Yu Y."/>
            <person name="Kim N.-H."/>
            <person name="Lee O.R."/>
            <person name="Lee T.-H."/>
            <person name="Bashyal P."/>
            <person name="Kim T.-S."/>
            <person name="Lee W.-H."/>
            <person name="Kawkins C."/>
            <person name="Kim C.-K."/>
            <person name="Kim J.S."/>
            <person name="Ahn B.O."/>
            <person name="Rhee S.Y."/>
            <person name="Sohng J.K."/>
        </authorList>
    </citation>
    <scope>NUCLEOTIDE SEQUENCE</scope>
    <source>
        <tissue evidence="1">Leaf</tissue>
    </source>
</reference>
<accession>A0A834SMX1</accession>